<feature type="region of interest" description="Disordered" evidence="1">
    <location>
        <begin position="105"/>
        <end position="186"/>
    </location>
</feature>
<dbReference type="AlphaFoldDB" id="A0A655AGG5"/>
<feature type="compositionally biased region" description="Basic residues" evidence="1">
    <location>
        <begin position="128"/>
        <end position="160"/>
    </location>
</feature>
<gene>
    <name evidence="2" type="ORF">ERS027646_03150</name>
</gene>
<dbReference type="Proteomes" id="UP000048948">
    <property type="component" value="Unassembled WGS sequence"/>
</dbReference>
<reference evidence="2 3" key="1">
    <citation type="submission" date="2015-03" db="EMBL/GenBank/DDBJ databases">
        <authorList>
            <consortium name="Pathogen Informatics"/>
        </authorList>
    </citation>
    <scope>NUCLEOTIDE SEQUENCE [LARGE SCALE GENOMIC DNA]</scope>
    <source>
        <strain evidence="2 3">Bir 172</strain>
    </source>
</reference>
<evidence type="ECO:0000313" key="2">
    <source>
        <dbReference type="EMBL" id="CKT20534.1"/>
    </source>
</evidence>
<organism evidence="2 3">
    <name type="scientific">Mycobacterium tuberculosis</name>
    <dbReference type="NCBI Taxonomy" id="1773"/>
    <lineage>
        <taxon>Bacteria</taxon>
        <taxon>Bacillati</taxon>
        <taxon>Actinomycetota</taxon>
        <taxon>Actinomycetes</taxon>
        <taxon>Mycobacteriales</taxon>
        <taxon>Mycobacteriaceae</taxon>
        <taxon>Mycobacterium</taxon>
        <taxon>Mycobacterium tuberculosis complex</taxon>
    </lineage>
</organism>
<accession>A0A655AGG5</accession>
<protein>
    <submittedName>
        <fullName evidence="2">Uncharacterized protein</fullName>
    </submittedName>
</protein>
<evidence type="ECO:0000313" key="3">
    <source>
        <dbReference type="Proteomes" id="UP000048948"/>
    </source>
</evidence>
<feature type="compositionally biased region" description="Basic and acidic residues" evidence="1">
    <location>
        <begin position="108"/>
        <end position="122"/>
    </location>
</feature>
<feature type="compositionally biased region" description="Basic and acidic residues" evidence="1">
    <location>
        <begin position="173"/>
        <end position="183"/>
    </location>
</feature>
<sequence>MCSPVRTCWFLGRQHDEPRTPTHRAVRAGARRADLPYLGADLRLQPSLRALPVVLGQTRSRRVVHPPMQGHHRRTGTHAGVLREHRRRRTNRAPGLLGAGRLRHRTPRRGEILHQRGPDHPRGGHAAGSHRLRRRSDLTRRRHGRGQRRHPRHRVVRHGGARAAEPGSGGICRRQDLGCDHPAQRRPARRIRHAGKPLRSDVADNQVATVRARD</sequence>
<evidence type="ECO:0000256" key="1">
    <source>
        <dbReference type="SAM" id="MobiDB-lite"/>
    </source>
</evidence>
<dbReference type="EMBL" id="CNGE01000690">
    <property type="protein sequence ID" value="CKT20534.1"/>
    <property type="molecule type" value="Genomic_DNA"/>
</dbReference>
<name>A0A655AGG5_MYCTX</name>
<proteinExistence type="predicted"/>